<dbReference type="AlphaFoldDB" id="R4MF40"/>
<keyword evidence="2" id="KW-0560">Oxidoreductase</keyword>
<dbReference type="InterPro" id="IPR000846">
    <property type="entry name" value="DapB_N"/>
</dbReference>
<name>R4MF40_MYCTX</name>
<dbReference type="PATRIC" id="fig|1310114.3.peg.1547"/>
<dbReference type="HOGENOM" id="CLU_050509_0_0_11"/>
<evidence type="ECO:0000313" key="6">
    <source>
        <dbReference type="Proteomes" id="UP000013548"/>
    </source>
</evidence>
<sequence>MRLLAGRKVTMSLRVIQWATGSVGVAAIKGVLQHPELELVGCWVHSAAKSGKDVGEIIGSPPLGVIATNSIDDVLALDADAVIYAPLLPSVDEVAALLRSGKNVVTPLGWFYPSEKEAAPLEVAAQAGNATLHGAGIGPGAVTELFPLLLSVMSTGVTFVRSEEFSDLRSYGAPDVLRYVMGFGGTPDSALTGPMQKILDGGFLQSVRLCVDRLGFAADPQIRTSQEVAVATAPIDSPIGVIEPGQVAGRRFHWEALVEDTVVVQIAVNWLMGSENLDPPWSFGPAGERYEIEVRGSPDTCVTIKGWQPQTVAAGLKSNPGIVATAAFNAIPANLRRPGGDPELFRPAAHHRPGRSRAGTLELLAASPAGMSRIGRVIQWQSLSSSSNRERFRCNPRMRSVARWRQRCR</sequence>
<feature type="domain" description="2,4-diaminopentanoate dehydrogenase C-terminal" evidence="4">
    <location>
        <begin position="148"/>
        <end position="267"/>
    </location>
</feature>
<dbReference type="SUPFAM" id="SSF51735">
    <property type="entry name" value="NAD(P)-binding Rossmann-fold domains"/>
    <property type="match status" value="1"/>
</dbReference>
<dbReference type="GO" id="GO:0009089">
    <property type="term" value="P:lysine biosynthetic process via diaminopimelate"/>
    <property type="evidence" value="ECO:0007669"/>
    <property type="project" value="InterPro"/>
</dbReference>
<dbReference type="Proteomes" id="UP000013548">
    <property type="component" value="Chromosome"/>
</dbReference>
<proteinExistence type="predicted"/>
<dbReference type="Pfam" id="PF19328">
    <property type="entry name" value="DAP_DH_C"/>
    <property type="match status" value="1"/>
</dbReference>
<dbReference type="BioCyc" id="MTUB1310114:G13A2-1100-MONOMER"/>
<dbReference type="InterPro" id="IPR036291">
    <property type="entry name" value="NAD(P)-bd_dom_sf"/>
</dbReference>
<reference evidence="5 6" key="1">
    <citation type="journal article" date="2013" name="Genome Announc.">
        <title>Whole-Genome Sequences of Four Clinical Isolates of Mycobacterium tuberculosis from Tamil Nadu, South India.</title>
        <authorList>
            <person name="Narayanan S."/>
            <person name="Deshpande U."/>
        </authorList>
    </citation>
    <scope>NUCLEOTIDE SEQUENCE [LARGE SCALE GENOMIC DNA]</scope>
    <source>
        <strain evidence="5 6">CAS/NITR204</strain>
    </source>
</reference>
<evidence type="ECO:0000313" key="5">
    <source>
        <dbReference type="EMBL" id="AGL26541.1"/>
    </source>
</evidence>
<dbReference type="InterPro" id="IPR045760">
    <property type="entry name" value="DAP_DH_C"/>
</dbReference>
<organism evidence="5 6">
    <name type="scientific">Mycobacterium tuberculosis CAS/NITR204</name>
    <dbReference type="NCBI Taxonomy" id="1310114"/>
    <lineage>
        <taxon>Bacteria</taxon>
        <taxon>Bacillati</taxon>
        <taxon>Actinomycetota</taxon>
        <taxon>Actinomycetes</taxon>
        <taxon>Mycobacteriales</taxon>
        <taxon>Mycobacteriaceae</taxon>
        <taxon>Mycobacterium</taxon>
        <taxon>Mycobacterium tuberculosis complex</taxon>
    </lineage>
</organism>
<evidence type="ECO:0000256" key="2">
    <source>
        <dbReference type="ARBA" id="ARBA00023002"/>
    </source>
</evidence>
<protein>
    <submittedName>
        <fullName evidence="5">Dihydrodipicolinate reductase</fullName>
    </submittedName>
</protein>
<dbReference type="EMBL" id="CP005386">
    <property type="protein sequence ID" value="AGL26541.1"/>
    <property type="molecule type" value="Genomic_DNA"/>
</dbReference>
<feature type="domain" description="Dihydrodipicolinate reductase N-terminal" evidence="3">
    <location>
        <begin position="19"/>
        <end position="83"/>
    </location>
</feature>
<evidence type="ECO:0000256" key="1">
    <source>
        <dbReference type="ARBA" id="ARBA00022857"/>
    </source>
</evidence>
<dbReference type="KEGG" id="mtuc:J113_07435"/>
<gene>
    <name evidence="5" type="ORF">J113_07435</name>
</gene>
<evidence type="ECO:0000259" key="3">
    <source>
        <dbReference type="Pfam" id="PF01113"/>
    </source>
</evidence>
<dbReference type="Pfam" id="PF01113">
    <property type="entry name" value="DapB_N"/>
    <property type="match status" value="1"/>
</dbReference>
<keyword evidence="1" id="KW-0521">NADP</keyword>
<dbReference type="GO" id="GO:0008839">
    <property type="term" value="F:4-hydroxy-tetrahydrodipicolinate reductase"/>
    <property type="evidence" value="ECO:0007669"/>
    <property type="project" value="InterPro"/>
</dbReference>
<dbReference type="Gene3D" id="3.40.50.720">
    <property type="entry name" value="NAD(P)-binding Rossmann-like Domain"/>
    <property type="match status" value="1"/>
</dbReference>
<dbReference type="CDD" id="cd24146">
    <property type="entry name" value="nat-AmDH_N_like"/>
    <property type="match status" value="1"/>
</dbReference>
<accession>R4MF40</accession>
<evidence type="ECO:0000259" key="4">
    <source>
        <dbReference type="Pfam" id="PF19328"/>
    </source>
</evidence>